<proteinExistence type="predicted"/>
<organism evidence="1 2">
    <name type="scientific">Chryseotalea sanaruensis</name>
    <dbReference type="NCBI Taxonomy" id="2482724"/>
    <lineage>
        <taxon>Bacteria</taxon>
        <taxon>Pseudomonadati</taxon>
        <taxon>Bacteroidota</taxon>
        <taxon>Cytophagia</taxon>
        <taxon>Cytophagales</taxon>
        <taxon>Chryseotaleaceae</taxon>
        <taxon>Chryseotalea</taxon>
    </lineage>
</organism>
<name>A0A401U7W6_9BACT</name>
<sequence length="76" mass="8499">MGRPPILPKKKKDGFYIEIRNKGAKTGTIIIRDTEEAMMQAVRQYQATKDIIIMGEHRNGKKVEGAAKKGRAKSAE</sequence>
<reference evidence="1 2" key="1">
    <citation type="submission" date="2018-11" db="EMBL/GenBank/DDBJ databases">
        <title>Chryseotalea sanarue gen. nov., sp., nov., a member of the family Cytophagaceae, isolated from a brackish lake in Hamamatsu Japan.</title>
        <authorList>
            <person name="Maejima Y."/>
            <person name="Iino T."/>
            <person name="Muraguchi Y."/>
            <person name="Fukuda K."/>
            <person name="Ohkuma M."/>
            <person name="Moriuchi R."/>
            <person name="Dohra H."/>
            <person name="Kimbara K."/>
            <person name="Shintani M."/>
        </authorList>
    </citation>
    <scope>NUCLEOTIDE SEQUENCE [LARGE SCALE GENOMIC DNA]</scope>
    <source>
        <strain evidence="1 2">Ys</strain>
    </source>
</reference>
<dbReference type="AlphaFoldDB" id="A0A401U7W6"/>
<evidence type="ECO:0000313" key="2">
    <source>
        <dbReference type="Proteomes" id="UP000288227"/>
    </source>
</evidence>
<dbReference type="EMBL" id="BHXQ01000002">
    <property type="protein sequence ID" value="GCC50981.1"/>
    <property type="molecule type" value="Genomic_DNA"/>
</dbReference>
<comment type="caution">
    <text evidence="1">The sequence shown here is derived from an EMBL/GenBank/DDBJ whole genome shotgun (WGS) entry which is preliminary data.</text>
</comment>
<dbReference type="Proteomes" id="UP000288227">
    <property type="component" value="Unassembled WGS sequence"/>
</dbReference>
<protein>
    <submittedName>
        <fullName evidence="1">Uncharacterized protein</fullName>
    </submittedName>
</protein>
<gene>
    <name evidence="1" type="ORF">SanaruYs_12000</name>
</gene>
<evidence type="ECO:0000313" key="1">
    <source>
        <dbReference type="EMBL" id="GCC50981.1"/>
    </source>
</evidence>
<dbReference type="RefSeq" id="WP_127121630.1">
    <property type="nucleotide sequence ID" value="NZ_BHXQ01000002.1"/>
</dbReference>
<keyword evidence="2" id="KW-1185">Reference proteome</keyword>
<dbReference type="OrthoDB" id="1446682at2"/>
<accession>A0A401U7W6</accession>